<accession>A0ABQ9Y582</accession>
<keyword evidence="10 13" id="KW-0326">Glycosidase</keyword>
<feature type="domain" description="Glycosyl hydrolase family 13 catalytic" evidence="12">
    <location>
        <begin position="40"/>
        <end position="378"/>
    </location>
</feature>
<comment type="catalytic activity">
    <reaction evidence="1">
        <text>Endohydrolysis of (1-&gt;4)-alpha-D-glucosidic linkages in polysaccharides containing three or more (1-&gt;4)-alpha-linked D-glucose units.</text>
        <dbReference type="EC" id="3.2.1.1"/>
    </reaction>
</comment>
<keyword evidence="9" id="KW-0119">Carbohydrate metabolism</keyword>
<evidence type="ECO:0000256" key="10">
    <source>
        <dbReference type="ARBA" id="ARBA00023295"/>
    </source>
</evidence>
<dbReference type="Proteomes" id="UP001281761">
    <property type="component" value="Unassembled WGS sequence"/>
</dbReference>
<dbReference type="PANTHER" id="PTHR10357">
    <property type="entry name" value="ALPHA-AMYLASE FAMILY MEMBER"/>
    <property type="match status" value="1"/>
</dbReference>
<organism evidence="13 14">
    <name type="scientific">Blattamonas nauphoetae</name>
    <dbReference type="NCBI Taxonomy" id="2049346"/>
    <lineage>
        <taxon>Eukaryota</taxon>
        <taxon>Metamonada</taxon>
        <taxon>Preaxostyla</taxon>
        <taxon>Oxymonadida</taxon>
        <taxon>Blattamonas</taxon>
    </lineage>
</organism>
<dbReference type="SMART" id="SM00642">
    <property type="entry name" value="Aamy"/>
    <property type="match status" value="1"/>
</dbReference>
<evidence type="ECO:0000256" key="3">
    <source>
        <dbReference type="ARBA" id="ARBA00008061"/>
    </source>
</evidence>
<keyword evidence="14" id="KW-1185">Reference proteome</keyword>
<dbReference type="PANTHER" id="PTHR10357:SF215">
    <property type="entry name" value="ALPHA-AMYLASE 1"/>
    <property type="match status" value="1"/>
</dbReference>
<dbReference type="GO" id="GO:0004556">
    <property type="term" value="F:alpha-amylase activity"/>
    <property type="evidence" value="ECO:0007669"/>
    <property type="project" value="UniProtKB-EC"/>
</dbReference>
<keyword evidence="8" id="KW-0106">Calcium</keyword>
<keyword evidence="6 11" id="KW-0732">Signal</keyword>
<evidence type="ECO:0000256" key="8">
    <source>
        <dbReference type="ARBA" id="ARBA00022837"/>
    </source>
</evidence>
<dbReference type="Gene3D" id="2.60.40.1180">
    <property type="entry name" value="Golgi alpha-mannosidase II"/>
    <property type="match status" value="1"/>
</dbReference>
<evidence type="ECO:0000259" key="12">
    <source>
        <dbReference type="SMART" id="SM00642"/>
    </source>
</evidence>
<reference evidence="13 14" key="1">
    <citation type="journal article" date="2022" name="bioRxiv">
        <title>Genomics of Preaxostyla Flagellates Illuminates Evolutionary Transitions and the Path Towards Mitochondrial Loss.</title>
        <authorList>
            <person name="Novak L.V.F."/>
            <person name="Treitli S.C."/>
            <person name="Pyrih J."/>
            <person name="Halakuc P."/>
            <person name="Pipaliya S.V."/>
            <person name="Vacek V."/>
            <person name="Brzon O."/>
            <person name="Soukal P."/>
            <person name="Eme L."/>
            <person name="Dacks J.B."/>
            <person name="Karnkowska A."/>
            <person name="Elias M."/>
            <person name="Hampl V."/>
        </authorList>
    </citation>
    <scope>NUCLEOTIDE SEQUENCE [LARGE SCALE GENOMIC DNA]</scope>
    <source>
        <strain evidence="13">NAU3</strain>
        <tissue evidence="13">Gut</tissue>
    </source>
</reference>
<comment type="similarity">
    <text evidence="3">Belongs to the glycosyl hydrolase 13 family.</text>
</comment>
<comment type="cofactor">
    <cofactor evidence="2">
        <name>Ca(2+)</name>
        <dbReference type="ChEBI" id="CHEBI:29108"/>
    </cofactor>
</comment>
<comment type="caution">
    <text evidence="13">The sequence shown here is derived from an EMBL/GenBank/DDBJ whole genome shotgun (WGS) entry which is preliminary data.</text>
</comment>
<keyword evidence="5" id="KW-0479">Metal-binding</keyword>
<evidence type="ECO:0000256" key="5">
    <source>
        <dbReference type="ARBA" id="ARBA00022723"/>
    </source>
</evidence>
<dbReference type="InterPro" id="IPR006047">
    <property type="entry name" value="GH13_cat_dom"/>
</dbReference>
<evidence type="ECO:0000256" key="9">
    <source>
        <dbReference type="ARBA" id="ARBA00023277"/>
    </source>
</evidence>
<evidence type="ECO:0000256" key="6">
    <source>
        <dbReference type="ARBA" id="ARBA00022729"/>
    </source>
</evidence>
<keyword evidence="7 13" id="KW-0378">Hydrolase</keyword>
<name>A0ABQ9Y582_9EUKA</name>
<dbReference type="Gene3D" id="3.20.20.80">
    <property type="entry name" value="Glycosidases"/>
    <property type="match status" value="1"/>
</dbReference>
<dbReference type="SUPFAM" id="SSF51445">
    <property type="entry name" value="(Trans)glycosidases"/>
    <property type="match status" value="1"/>
</dbReference>
<feature type="chain" id="PRO_5046733639" description="alpha-amylase" evidence="11">
    <location>
        <begin position="17"/>
        <end position="464"/>
    </location>
</feature>
<protein>
    <recommendedName>
        <fullName evidence="4">alpha-amylase</fullName>
        <ecNumber evidence="4">3.2.1.1</ecNumber>
    </recommendedName>
</protein>
<evidence type="ECO:0000256" key="11">
    <source>
        <dbReference type="SAM" id="SignalP"/>
    </source>
</evidence>
<evidence type="ECO:0000256" key="1">
    <source>
        <dbReference type="ARBA" id="ARBA00000548"/>
    </source>
</evidence>
<sequence length="464" mass="52958">MITATFVLFVVFSITAHPEFVEINGLGHSGEEWKSRIIYQIITDRFDRTDGRNATCDLRNYCGGTFKGIQNRLDYIKNLGMNAIWISPVVANIPNSYHGYAATDLYSINSHFGSAQELKNLVKACHEKDIWVMVDVVANHVGNTNEDFSKINPFNKEEYYHKKCIVTDFTNQTELEQCRLYNLPDLDTENPWVRNQLAEWTRWLITTFDLDGLRVDTVRHVHKDFWRFYVEAVPTYLMGEVFDERIDYLKGYAEVMPGQLHYPLYYTLIDVFARRNSMYALRSTLDNMKSSGMDVALLGSFVSNHDNKRFLNMDGDWNILKSAYAVILLGESIPIVYYGDEQGYAGGDDPNNREPMWGSGWNEAHHLFSFIKKCASARAKIKVNDQLIERYVDDSFFGWSRGCVFCGVTNKGSWAGDVSRRITSHPFSEGDQLFDLISGARIAVGPDGFICTLKSGCPVILVKI</sequence>
<evidence type="ECO:0000313" key="13">
    <source>
        <dbReference type="EMBL" id="KAK2958891.1"/>
    </source>
</evidence>
<dbReference type="InterPro" id="IPR013777">
    <property type="entry name" value="A-amylase-like"/>
</dbReference>
<dbReference type="EMBL" id="JARBJD010000034">
    <property type="protein sequence ID" value="KAK2958891.1"/>
    <property type="molecule type" value="Genomic_DNA"/>
</dbReference>
<dbReference type="PIRSF" id="PIRSF001024">
    <property type="entry name" value="Alph-amyl_fung"/>
    <property type="match status" value="1"/>
</dbReference>
<dbReference type="InterPro" id="IPR017853">
    <property type="entry name" value="GH"/>
</dbReference>
<evidence type="ECO:0000256" key="2">
    <source>
        <dbReference type="ARBA" id="ARBA00001913"/>
    </source>
</evidence>
<gene>
    <name evidence="13" type="ORF">BLNAU_6140</name>
</gene>
<proteinExistence type="inferred from homology"/>
<dbReference type="InterPro" id="IPR013780">
    <property type="entry name" value="Glyco_hydro_b"/>
</dbReference>
<evidence type="ECO:0000256" key="4">
    <source>
        <dbReference type="ARBA" id="ARBA00012595"/>
    </source>
</evidence>
<evidence type="ECO:0000313" key="14">
    <source>
        <dbReference type="Proteomes" id="UP001281761"/>
    </source>
</evidence>
<evidence type="ECO:0000256" key="7">
    <source>
        <dbReference type="ARBA" id="ARBA00022801"/>
    </source>
</evidence>
<dbReference type="CDD" id="cd11319">
    <property type="entry name" value="AmyAc_euk_AmyA"/>
    <property type="match status" value="1"/>
</dbReference>
<feature type="signal peptide" evidence="11">
    <location>
        <begin position="1"/>
        <end position="16"/>
    </location>
</feature>
<dbReference type="EC" id="3.2.1.1" evidence="4"/>
<dbReference type="SUPFAM" id="SSF51011">
    <property type="entry name" value="Glycosyl hydrolase domain"/>
    <property type="match status" value="1"/>
</dbReference>
<dbReference type="Pfam" id="PF00128">
    <property type="entry name" value="Alpha-amylase"/>
    <property type="match status" value="1"/>
</dbReference>